<dbReference type="InterPro" id="IPR002903">
    <property type="entry name" value="RsmH"/>
</dbReference>
<dbReference type="EMBL" id="QXIS01000025">
    <property type="protein sequence ID" value="RIE06066.1"/>
    <property type="molecule type" value="Genomic_DNA"/>
</dbReference>
<comment type="caution">
    <text evidence="1">The sequence shown here is derived from an EMBL/GenBank/DDBJ whole genome shotgun (WGS) entry which is preliminary data.</text>
</comment>
<feature type="non-terminal residue" evidence="1">
    <location>
        <position position="63"/>
    </location>
</feature>
<name>A0A398CRM1_9BACT</name>
<dbReference type="GO" id="GO:0071424">
    <property type="term" value="F:rRNA (cytosine-N4-)-methyltransferase activity"/>
    <property type="evidence" value="ECO:0007669"/>
    <property type="project" value="TreeGrafter"/>
</dbReference>
<protein>
    <submittedName>
        <fullName evidence="1">16S rRNA (Cytosine(1402)-N(4))-methyltransferase</fullName>
        <ecNumber evidence="1">2.1.1.199</ecNumber>
    </submittedName>
</protein>
<dbReference type="PANTHER" id="PTHR11265:SF0">
    <property type="entry name" value="12S RRNA N4-METHYLCYTIDINE METHYLTRANSFERASE"/>
    <property type="match status" value="1"/>
</dbReference>
<dbReference type="Gene3D" id="3.40.50.150">
    <property type="entry name" value="Vaccinia Virus protein VP39"/>
    <property type="match status" value="1"/>
</dbReference>
<accession>A0A398CRM1</accession>
<dbReference type="EC" id="2.1.1.199" evidence="1"/>
<dbReference type="PANTHER" id="PTHR11265">
    <property type="entry name" value="S-ADENOSYL-METHYLTRANSFERASE MRAW"/>
    <property type="match status" value="1"/>
</dbReference>
<dbReference type="Proteomes" id="UP000266328">
    <property type="component" value="Unassembled WGS sequence"/>
</dbReference>
<dbReference type="GO" id="GO:0005737">
    <property type="term" value="C:cytoplasm"/>
    <property type="evidence" value="ECO:0007669"/>
    <property type="project" value="TreeGrafter"/>
</dbReference>
<dbReference type="RefSeq" id="WP_119089112.1">
    <property type="nucleotide sequence ID" value="NZ_QXIS01000025.1"/>
</dbReference>
<dbReference type="OrthoDB" id="9806637at2"/>
<reference evidence="1 2" key="1">
    <citation type="submission" date="2018-09" db="EMBL/GenBank/DDBJ databases">
        <title>Discovery and Ecogenomic Context for Candidatus Cryosericales, a Global Caldiserica Order Active in Thawing Permafrost.</title>
        <authorList>
            <person name="Martinez M.A."/>
            <person name="Woodcroft B.J."/>
            <person name="Ignacio Espinoza J.C."/>
            <person name="Zayed A."/>
            <person name="Singleton C.M."/>
            <person name="Boyd J."/>
            <person name="Li Y.-F."/>
            <person name="Purvine S."/>
            <person name="Maughan H."/>
            <person name="Hodgkins S.B."/>
            <person name="Anderson D."/>
            <person name="Sederholm M."/>
            <person name="Temperton B."/>
            <person name="Saleska S.R."/>
            <person name="Tyson G.W."/>
            <person name="Rich V.I."/>
        </authorList>
    </citation>
    <scope>NUCLEOTIDE SEQUENCE [LARGE SCALE GENOMIC DNA]</scope>
    <source>
        <strain evidence="1 2">SMC7</strain>
    </source>
</reference>
<evidence type="ECO:0000313" key="2">
    <source>
        <dbReference type="Proteomes" id="UP000266328"/>
    </source>
</evidence>
<proteinExistence type="predicted"/>
<dbReference type="AlphaFoldDB" id="A0A398CRM1"/>
<organism evidence="1 2">
    <name type="scientific">Candidatus Cryosericum terrychapinii</name>
    <dbReference type="NCBI Taxonomy" id="2290919"/>
    <lineage>
        <taxon>Bacteria</taxon>
        <taxon>Pseudomonadati</taxon>
        <taxon>Caldisericota/Cryosericota group</taxon>
        <taxon>Candidatus Cryosericota</taxon>
        <taxon>Candidatus Cryosericia</taxon>
        <taxon>Candidatus Cryosericales</taxon>
        <taxon>Candidatus Cryosericaceae</taxon>
        <taxon>Candidatus Cryosericum</taxon>
    </lineage>
</organism>
<sequence>MTEFAHTPVLLGEVTTYLQIRPHGTYLDCTTGEGGHAYEVGRQLSSEGTLFMIDVDAAVLAIA</sequence>
<keyword evidence="2" id="KW-1185">Reference proteome</keyword>
<dbReference type="GO" id="GO:0070475">
    <property type="term" value="P:rRNA base methylation"/>
    <property type="evidence" value="ECO:0007669"/>
    <property type="project" value="TreeGrafter"/>
</dbReference>
<dbReference type="Pfam" id="PF01795">
    <property type="entry name" value="Methyltransf_5"/>
    <property type="match status" value="1"/>
</dbReference>
<evidence type="ECO:0000313" key="1">
    <source>
        <dbReference type="EMBL" id="RIE06066.1"/>
    </source>
</evidence>
<gene>
    <name evidence="1" type="primary">mraW</name>
    <name evidence="1" type="ORF">SMC7_04260</name>
</gene>
<keyword evidence="1" id="KW-0808">Transferase</keyword>
<dbReference type="SUPFAM" id="SSF53335">
    <property type="entry name" value="S-adenosyl-L-methionine-dependent methyltransferases"/>
    <property type="match status" value="1"/>
</dbReference>
<keyword evidence="1" id="KW-0489">Methyltransferase</keyword>
<dbReference type="InterPro" id="IPR029063">
    <property type="entry name" value="SAM-dependent_MTases_sf"/>
</dbReference>